<dbReference type="EMBL" id="CP063169">
    <property type="protein sequence ID" value="QOR70925.1"/>
    <property type="molecule type" value="Genomic_DNA"/>
</dbReference>
<sequence length="275" mass="29464">MRRLVLTADDLGRDAATTAEIVALAREGLITATTVIPVAPASAEATEQITTAQVATRVHLTLTSEASETSTTSELGVAAWRPLADVPSLVEADGSLTTDPYRLGARGRTEHVLTELEAQLAWTRAQGLHVTAADSHAGTLYGLHGQSWLEPALRWCARHGLGFRLPRDLAPYLGGPAPEPLRSAHAAAVALADELGVPIPQTMITNDRTAAEWGDYEAFRRGMLARVATLGEGTSELFLHPSSAPEIRAWEARLLRDPALRETFRSEGITLVAGW</sequence>
<dbReference type="GO" id="GO:0046872">
    <property type="term" value="F:metal ion binding"/>
    <property type="evidence" value="ECO:0007669"/>
    <property type="project" value="UniProtKB-KW"/>
</dbReference>
<keyword evidence="2" id="KW-0479">Metal-binding</keyword>
<reference evidence="6 7" key="1">
    <citation type="submission" date="2020-10" db="EMBL/GenBank/DDBJ databases">
        <title>Haloactinobacterium sp. RN3S43, a bacterium isolated from saline soil.</title>
        <authorList>
            <person name="Sun J.-Q."/>
        </authorList>
    </citation>
    <scope>NUCLEOTIDE SEQUENCE [LARGE SCALE GENOMIC DNA]</scope>
    <source>
        <strain evidence="6 7">RN3S43</strain>
    </source>
</reference>
<evidence type="ECO:0000256" key="3">
    <source>
        <dbReference type="ARBA" id="ARBA00022801"/>
    </source>
</evidence>
<gene>
    <name evidence="6" type="ORF">IM660_00980</name>
</gene>
<protein>
    <submittedName>
        <fullName evidence="6">ChbG/HpnK family deacetylase</fullName>
    </submittedName>
</protein>
<dbReference type="AlphaFoldDB" id="A0A7M1STS6"/>
<comment type="cofactor">
    <cofactor evidence="1">
        <name>Mg(2+)</name>
        <dbReference type="ChEBI" id="CHEBI:18420"/>
    </cofactor>
</comment>
<evidence type="ECO:0000256" key="2">
    <source>
        <dbReference type="ARBA" id="ARBA00022723"/>
    </source>
</evidence>
<dbReference type="GO" id="GO:0005975">
    <property type="term" value="P:carbohydrate metabolic process"/>
    <property type="evidence" value="ECO:0007669"/>
    <property type="project" value="InterPro"/>
</dbReference>
<keyword evidence="7" id="KW-1185">Reference proteome</keyword>
<dbReference type="SUPFAM" id="SSF88713">
    <property type="entry name" value="Glycoside hydrolase/deacetylase"/>
    <property type="match status" value="1"/>
</dbReference>
<dbReference type="InterPro" id="IPR006879">
    <property type="entry name" value="YdjC-like"/>
</dbReference>
<dbReference type="GO" id="GO:0016787">
    <property type="term" value="F:hydrolase activity"/>
    <property type="evidence" value="ECO:0007669"/>
    <property type="project" value="UniProtKB-KW"/>
</dbReference>
<accession>A0A7M1STS6</accession>
<keyword evidence="5" id="KW-0119">Carbohydrate metabolism</keyword>
<dbReference type="InterPro" id="IPR011330">
    <property type="entry name" value="Glyco_hydro/deAcase_b/a-brl"/>
</dbReference>
<name>A0A7M1STS6_9MICO</name>
<dbReference type="KEGG" id="halt:IM660_00980"/>
<evidence type="ECO:0000256" key="1">
    <source>
        <dbReference type="ARBA" id="ARBA00001946"/>
    </source>
</evidence>
<evidence type="ECO:0000313" key="7">
    <source>
        <dbReference type="Proteomes" id="UP000593758"/>
    </source>
</evidence>
<dbReference type="Pfam" id="PF04794">
    <property type="entry name" value="YdjC"/>
    <property type="match status" value="1"/>
</dbReference>
<dbReference type="Proteomes" id="UP000593758">
    <property type="component" value="Chromosome"/>
</dbReference>
<keyword evidence="4" id="KW-0460">Magnesium</keyword>
<evidence type="ECO:0000313" key="6">
    <source>
        <dbReference type="EMBL" id="QOR70925.1"/>
    </source>
</evidence>
<keyword evidence="3" id="KW-0378">Hydrolase</keyword>
<dbReference type="RefSeq" id="WP_193497596.1">
    <property type="nucleotide sequence ID" value="NZ_CP063169.1"/>
</dbReference>
<evidence type="ECO:0000256" key="4">
    <source>
        <dbReference type="ARBA" id="ARBA00022842"/>
    </source>
</evidence>
<organism evidence="6 7">
    <name type="scientific">Ruania alkalisoli</name>
    <dbReference type="NCBI Taxonomy" id="2779775"/>
    <lineage>
        <taxon>Bacteria</taxon>
        <taxon>Bacillati</taxon>
        <taxon>Actinomycetota</taxon>
        <taxon>Actinomycetes</taxon>
        <taxon>Micrococcales</taxon>
        <taxon>Ruaniaceae</taxon>
        <taxon>Ruania</taxon>
    </lineage>
</organism>
<proteinExistence type="predicted"/>
<dbReference type="Gene3D" id="3.20.20.370">
    <property type="entry name" value="Glycoside hydrolase/deacetylase"/>
    <property type="match status" value="1"/>
</dbReference>
<evidence type="ECO:0000256" key="5">
    <source>
        <dbReference type="ARBA" id="ARBA00023277"/>
    </source>
</evidence>